<evidence type="ECO:0000313" key="2">
    <source>
        <dbReference type="Proteomes" id="UP000502502"/>
    </source>
</evidence>
<evidence type="ECO:0000313" key="1">
    <source>
        <dbReference type="EMBL" id="QIL03180.1"/>
    </source>
</evidence>
<accession>A0A6G7ZQJ9</accession>
<dbReference type="RefSeq" id="WP_166095864.1">
    <property type="nucleotide sequence ID" value="NZ_CP049871.1"/>
</dbReference>
<dbReference type="KEGG" id="ssin:G7078_10590"/>
<protein>
    <submittedName>
        <fullName evidence="1">Uncharacterized protein</fullName>
    </submittedName>
</protein>
<reference evidence="1 2" key="1">
    <citation type="submission" date="2020-03" db="EMBL/GenBank/DDBJ databases">
        <title>Sphingomonas sp. nov., isolated from fish.</title>
        <authorList>
            <person name="Hyun D.-W."/>
            <person name="Bae J.-W."/>
        </authorList>
    </citation>
    <scope>NUCLEOTIDE SEQUENCE [LARGE SCALE GENOMIC DNA]</scope>
    <source>
        <strain evidence="1 2">HDW15C</strain>
    </source>
</reference>
<name>A0A6G7ZQJ9_9SPHN</name>
<organism evidence="1 2">
    <name type="scientific">Sphingomonas sinipercae</name>
    <dbReference type="NCBI Taxonomy" id="2714944"/>
    <lineage>
        <taxon>Bacteria</taxon>
        <taxon>Pseudomonadati</taxon>
        <taxon>Pseudomonadota</taxon>
        <taxon>Alphaproteobacteria</taxon>
        <taxon>Sphingomonadales</taxon>
        <taxon>Sphingomonadaceae</taxon>
        <taxon>Sphingomonas</taxon>
    </lineage>
</organism>
<gene>
    <name evidence="1" type="ORF">G7078_10590</name>
</gene>
<keyword evidence="2" id="KW-1185">Reference proteome</keyword>
<sequence length="185" mass="19811">MILLSALALAAAAPPAPKPKGWNEDEVYCVADKLTAEQAYEAADLVLDDSAASLAELGDLTSAARDACAKQWKWDSKRGSIATLIAAGDAGMAIAEDELKGRFTPDRLQQLFSKLSKDDQRAFGLKGMDDFSAAQRTAFNARLDAFLEREGVKSGGEADAVVSYFLSIARAAQGRAMWLHLLEGE</sequence>
<dbReference type="Proteomes" id="UP000502502">
    <property type="component" value="Chromosome"/>
</dbReference>
<dbReference type="EMBL" id="CP049871">
    <property type="protein sequence ID" value="QIL03180.1"/>
    <property type="molecule type" value="Genomic_DNA"/>
</dbReference>
<dbReference type="AlphaFoldDB" id="A0A6G7ZQJ9"/>
<proteinExistence type="predicted"/>